<evidence type="ECO:0000313" key="1">
    <source>
        <dbReference type="EMBL" id="CDW48703.1"/>
    </source>
</evidence>
<dbReference type="GO" id="GO:0016301">
    <property type="term" value="F:kinase activity"/>
    <property type="evidence" value="ECO:0007669"/>
    <property type="project" value="UniProtKB-KW"/>
</dbReference>
<dbReference type="AlphaFoldDB" id="A0A0K2VDU6"/>
<organism evidence="1">
    <name type="scientific">Lepeophtheirus salmonis</name>
    <name type="common">Salmon louse</name>
    <name type="synonym">Caligus salmonis</name>
    <dbReference type="NCBI Taxonomy" id="72036"/>
    <lineage>
        <taxon>Eukaryota</taxon>
        <taxon>Metazoa</taxon>
        <taxon>Ecdysozoa</taxon>
        <taxon>Arthropoda</taxon>
        <taxon>Crustacea</taxon>
        <taxon>Multicrustacea</taxon>
        <taxon>Hexanauplia</taxon>
        <taxon>Copepoda</taxon>
        <taxon>Siphonostomatoida</taxon>
        <taxon>Caligidae</taxon>
        <taxon>Lepeophtheirus</taxon>
    </lineage>
</organism>
<keyword evidence="1" id="KW-0808">Transferase</keyword>
<accession>A0A0K2VDU6</accession>
<sequence length="35" mass="4392">MNFNKSIKIKKEEVVNRFVQKQPWILFCSFYRKLE</sequence>
<proteinExistence type="predicted"/>
<reference evidence="1" key="1">
    <citation type="submission" date="2014-05" db="EMBL/GenBank/DDBJ databases">
        <authorList>
            <person name="Chronopoulou M."/>
        </authorList>
    </citation>
    <scope>NUCLEOTIDE SEQUENCE</scope>
    <source>
        <tissue evidence="1">Whole organism</tissue>
    </source>
</reference>
<dbReference type="EMBL" id="HACA01031342">
    <property type="protein sequence ID" value="CDW48703.1"/>
    <property type="molecule type" value="Transcribed_RNA"/>
</dbReference>
<protein>
    <submittedName>
        <fullName evidence="1">52 kDa repressor of the inhibitor of the protein kinaselike [Acyrthosiphon pisum]</fullName>
    </submittedName>
</protein>
<name>A0A0K2VDU6_LEPSM</name>
<keyword evidence="1" id="KW-0418">Kinase</keyword>